<proteinExistence type="predicted"/>
<protein>
    <submittedName>
        <fullName evidence="1">Uncharacterized protein</fullName>
    </submittedName>
</protein>
<keyword evidence="2" id="KW-1185">Reference proteome</keyword>
<gene>
    <name evidence="1" type="ORF">CEXT_174141</name>
</gene>
<organism evidence="1 2">
    <name type="scientific">Caerostris extrusa</name>
    <name type="common">Bark spider</name>
    <name type="synonym">Caerostris bankana</name>
    <dbReference type="NCBI Taxonomy" id="172846"/>
    <lineage>
        <taxon>Eukaryota</taxon>
        <taxon>Metazoa</taxon>
        <taxon>Ecdysozoa</taxon>
        <taxon>Arthropoda</taxon>
        <taxon>Chelicerata</taxon>
        <taxon>Arachnida</taxon>
        <taxon>Araneae</taxon>
        <taxon>Araneomorphae</taxon>
        <taxon>Entelegynae</taxon>
        <taxon>Araneoidea</taxon>
        <taxon>Araneidae</taxon>
        <taxon>Caerostris</taxon>
    </lineage>
</organism>
<reference evidence="1 2" key="1">
    <citation type="submission" date="2021-06" db="EMBL/GenBank/DDBJ databases">
        <title>Caerostris extrusa draft genome.</title>
        <authorList>
            <person name="Kono N."/>
            <person name="Arakawa K."/>
        </authorList>
    </citation>
    <scope>NUCLEOTIDE SEQUENCE [LARGE SCALE GENOMIC DNA]</scope>
</reference>
<evidence type="ECO:0000313" key="2">
    <source>
        <dbReference type="Proteomes" id="UP001054945"/>
    </source>
</evidence>
<accession>A0AAV4XPV5</accession>
<dbReference type="Proteomes" id="UP001054945">
    <property type="component" value="Unassembled WGS sequence"/>
</dbReference>
<dbReference type="AlphaFoldDB" id="A0AAV4XPV5"/>
<name>A0AAV4XPV5_CAEEX</name>
<sequence>MTENVNSQLSSWVEIGSSFRPLDPACLAGDHGERYHACGGILHAWVLTGNAPRKTDLHRIKFTTCLVLALYPSASASGFCDINEAFITVSCEFVSVVEHLALTKHREAFVAPRTRKQNLVPTLGANPWPSRHSCQSHYS</sequence>
<comment type="caution">
    <text evidence="1">The sequence shown here is derived from an EMBL/GenBank/DDBJ whole genome shotgun (WGS) entry which is preliminary data.</text>
</comment>
<dbReference type="EMBL" id="BPLR01000733">
    <property type="protein sequence ID" value="GIY97061.1"/>
    <property type="molecule type" value="Genomic_DNA"/>
</dbReference>
<evidence type="ECO:0000313" key="1">
    <source>
        <dbReference type="EMBL" id="GIY97061.1"/>
    </source>
</evidence>